<evidence type="ECO:0000256" key="19">
    <source>
        <dbReference type="ARBA" id="ARBA00083315"/>
    </source>
</evidence>
<evidence type="ECO:0000256" key="8">
    <source>
        <dbReference type="ARBA" id="ARBA00022989"/>
    </source>
</evidence>
<keyword evidence="9" id="KW-0560">Oxidoreductase</keyword>
<dbReference type="Proteomes" id="UP000027195">
    <property type="component" value="Unassembled WGS sequence"/>
</dbReference>
<reference evidence="22" key="1">
    <citation type="journal article" date="2014" name="Proc. Natl. Acad. Sci. U.S.A.">
        <title>Extensive sampling of basidiomycete genomes demonstrates inadequacy of the white-rot/brown-rot paradigm for wood decay fungi.</title>
        <authorList>
            <person name="Riley R."/>
            <person name="Salamov A.A."/>
            <person name="Brown D.W."/>
            <person name="Nagy L.G."/>
            <person name="Floudas D."/>
            <person name="Held B.W."/>
            <person name="Levasseur A."/>
            <person name="Lombard V."/>
            <person name="Morin E."/>
            <person name="Otillar R."/>
            <person name="Lindquist E.A."/>
            <person name="Sun H."/>
            <person name="LaButti K.M."/>
            <person name="Schmutz J."/>
            <person name="Jabbour D."/>
            <person name="Luo H."/>
            <person name="Baker S.E."/>
            <person name="Pisabarro A.G."/>
            <person name="Walton J.D."/>
            <person name="Blanchette R.A."/>
            <person name="Henrissat B."/>
            <person name="Martin F."/>
            <person name="Cullen D."/>
            <person name="Hibbett D.S."/>
            <person name="Grigoriev I.V."/>
        </authorList>
    </citation>
    <scope>NUCLEOTIDE SEQUENCE [LARGE SCALE GENOMIC DNA]</scope>
    <source>
        <strain evidence="22">FD-172 SS1</strain>
    </source>
</reference>
<evidence type="ECO:0000256" key="11">
    <source>
        <dbReference type="ARBA" id="ARBA00023098"/>
    </source>
</evidence>
<sequence length="428" mass="48376">MSRLNPKSTPSEFLGTPGTALLTVLVPSFLYILYFTCSEASGGCTPSVFDLPIRLVAAVQDPSWWISLWDTEATLAYLAWFAFTVVAWAVLPGDWVPGTELRNGEKKLYKINALPTFLGTMGLVAAVLLKKGPSALTYAYDHWVGLVTASVLFSFLQSLILYIASFRGDKLLALGGNSDSHIYNFWIGRELNPSIGSFDIKSFCELRPGLILWVLIDISMACEQAIRRGGWPTDSMILVVFFQTWYVFDALYNEAAIFTTMDITTDGFGFMLSVGDLAWVPFSYTLQARYLAFHPVELGWARTALIVAVALTGQYIFRVSNNEKNEFRNGKNPKNLSYMPTERGTKLLTSGWWGVSRHPNYMGDLLMGLAWCLPTGFDSPIPYFYFFYFAVLLAHRQYRDDEMCAHKYGKDWEKYKKLVPWKIIPNVY</sequence>
<dbReference type="InterPro" id="IPR001171">
    <property type="entry name" value="ERG24_DHCR-like"/>
</dbReference>
<dbReference type="GO" id="GO:0006696">
    <property type="term" value="P:ergosterol biosynthetic process"/>
    <property type="evidence" value="ECO:0007669"/>
    <property type="project" value="TreeGrafter"/>
</dbReference>
<keyword evidence="22" id="KW-1185">Reference proteome</keyword>
<feature type="transmembrane region" description="Helical" evidence="20">
    <location>
        <begin position="229"/>
        <end position="248"/>
    </location>
</feature>
<accession>A0A067M2E1</accession>
<proteinExistence type="inferred from homology"/>
<gene>
    <name evidence="21" type="ORF">BOTBODRAFT_58446</name>
</gene>
<dbReference type="PANTHER" id="PTHR21257:SF52">
    <property type="entry name" value="DELTA(14)-STEROL REDUCTASE TM7SF2"/>
    <property type="match status" value="1"/>
</dbReference>
<organism evidence="21 22">
    <name type="scientific">Botryobasidium botryosum (strain FD-172 SS1)</name>
    <dbReference type="NCBI Taxonomy" id="930990"/>
    <lineage>
        <taxon>Eukaryota</taxon>
        <taxon>Fungi</taxon>
        <taxon>Dikarya</taxon>
        <taxon>Basidiomycota</taxon>
        <taxon>Agaricomycotina</taxon>
        <taxon>Agaricomycetes</taxon>
        <taxon>Cantharellales</taxon>
        <taxon>Botryobasidiaceae</taxon>
        <taxon>Botryobasidium</taxon>
    </lineage>
</organism>
<keyword evidence="6" id="KW-0521">NADP</keyword>
<comment type="catalytic activity">
    <reaction evidence="15">
        <text>4,4-dimethyl-5alpha-cholesta-8,24-dien-3beta-ol + NADP(+) = 4,4-dimethyl-5alpha-cholesta-8,14,24-trien-3beta-ol + NADPH + H(+)</text>
        <dbReference type="Rhea" id="RHEA:18561"/>
        <dbReference type="ChEBI" id="CHEBI:15378"/>
        <dbReference type="ChEBI" id="CHEBI:17813"/>
        <dbReference type="ChEBI" id="CHEBI:18364"/>
        <dbReference type="ChEBI" id="CHEBI:57783"/>
        <dbReference type="ChEBI" id="CHEBI:58349"/>
        <dbReference type="EC" id="1.3.1.70"/>
    </reaction>
    <physiologicalReaction direction="right-to-left" evidence="15">
        <dbReference type="Rhea" id="RHEA:18563"/>
    </physiologicalReaction>
</comment>
<feature type="transmembrane region" description="Helical" evidence="20">
    <location>
        <begin position="268"/>
        <end position="286"/>
    </location>
</feature>
<feature type="transmembrane region" description="Helical" evidence="20">
    <location>
        <begin position="74"/>
        <end position="91"/>
    </location>
</feature>
<keyword evidence="14" id="KW-0753">Steroid metabolism</keyword>
<evidence type="ECO:0000256" key="20">
    <source>
        <dbReference type="SAM" id="Phobius"/>
    </source>
</evidence>
<dbReference type="PANTHER" id="PTHR21257">
    <property type="entry name" value="DELTA(14)-STEROL REDUCTASE"/>
    <property type="match status" value="1"/>
</dbReference>
<evidence type="ECO:0000256" key="2">
    <source>
        <dbReference type="ARBA" id="ARBA00005402"/>
    </source>
</evidence>
<dbReference type="FunCoup" id="A0A067M2E1">
    <property type="interactions" value="162"/>
</dbReference>
<name>A0A067M2E1_BOTB1</name>
<evidence type="ECO:0000313" key="21">
    <source>
        <dbReference type="EMBL" id="KDQ09928.1"/>
    </source>
</evidence>
<keyword evidence="11" id="KW-0443">Lipid metabolism</keyword>
<evidence type="ECO:0000256" key="6">
    <source>
        <dbReference type="ARBA" id="ARBA00022857"/>
    </source>
</evidence>
<keyword evidence="5 20" id="KW-0812">Transmembrane</keyword>
<dbReference type="GO" id="GO:0005789">
    <property type="term" value="C:endoplasmic reticulum membrane"/>
    <property type="evidence" value="ECO:0007669"/>
    <property type="project" value="TreeGrafter"/>
</dbReference>
<keyword evidence="4" id="KW-0444">Lipid biosynthesis</keyword>
<comment type="similarity">
    <text evidence="2">Belongs to the ERG4/ERG24 family.</text>
</comment>
<evidence type="ECO:0000256" key="10">
    <source>
        <dbReference type="ARBA" id="ARBA00023011"/>
    </source>
</evidence>
<protein>
    <recommendedName>
        <fullName evidence="17">Delta(14)-sterol reductase ERG24</fullName>
        <ecNumber evidence="3">1.3.1.70</ecNumber>
    </recommendedName>
    <alternativeName>
        <fullName evidence="19">C-14 sterol reductase ERG24</fullName>
    </alternativeName>
    <alternativeName>
        <fullName evidence="18">Sterol C14-reductase ERG24</fullName>
    </alternativeName>
</protein>
<dbReference type="InParanoid" id="A0A067M2E1"/>
<evidence type="ECO:0000256" key="18">
    <source>
        <dbReference type="ARBA" id="ARBA00077841"/>
    </source>
</evidence>
<dbReference type="HOGENOM" id="CLU_015631_0_3_1"/>
<dbReference type="GO" id="GO:0050613">
    <property type="term" value="F:Delta14-sterol reductase activity"/>
    <property type="evidence" value="ECO:0007669"/>
    <property type="project" value="UniProtKB-EC"/>
</dbReference>
<evidence type="ECO:0000256" key="1">
    <source>
        <dbReference type="ARBA" id="ARBA00004141"/>
    </source>
</evidence>
<comment type="pathway">
    <text evidence="16">Steroid biosynthesis; zymosterol biosynthesis; zymosterol from lanosterol: step 2/6.</text>
</comment>
<comment type="subcellular location">
    <subcellularLocation>
        <location evidence="1">Membrane</location>
        <topology evidence="1">Multi-pass membrane protein</topology>
    </subcellularLocation>
</comment>
<feature type="transmembrane region" description="Helical" evidence="20">
    <location>
        <begin position="368"/>
        <end position="393"/>
    </location>
</feature>
<dbReference type="EMBL" id="KL198073">
    <property type="protein sequence ID" value="KDQ09928.1"/>
    <property type="molecule type" value="Genomic_DNA"/>
</dbReference>
<evidence type="ECO:0000256" key="15">
    <source>
        <dbReference type="ARBA" id="ARBA00052254"/>
    </source>
</evidence>
<evidence type="ECO:0000256" key="12">
    <source>
        <dbReference type="ARBA" id="ARBA00023136"/>
    </source>
</evidence>
<evidence type="ECO:0000313" key="22">
    <source>
        <dbReference type="Proteomes" id="UP000027195"/>
    </source>
</evidence>
<dbReference type="EC" id="1.3.1.70" evidence="3"/>
<feature type="transmembrane region" description="Helical" evidence="20">
    <location>
        <begin position="12"/>
        <end position="34"/>
    </location>
</feature>
<dbReference type="FunFam" id="1.20.120.1630:FF:000009">
    <property type="entry name" value="C-14 sterol reductase"/>
    <property type="match status" value="1"/>
</dbReference>
<keyword evidence="13" id="KW-1207">Sterol metabolism</keyword>
<dbReference type="Pfam" id="PF01222">
    <property type="entry name" value="ERG4_ERG24"/>
    <property type="match status" value="1"/>
</dbReference>
<keyword evidence="7" id="KW-0752">Steroid biosynthesis</keyword>
<feature type="transmembrane region" description="Helical" evidence="20">
    <location>
        <begin position="298"/>
        <end position="317"/>
    </location>
</feature>
<keyword evidence="8 20" id="KW-1133">Transmembrane helix</keyword>
<evidence type="ECO:0000256" key="17">
    <source>
        <dbReference type="ARBA" id="ARBA00074394"/>
    </source>
</evidence>
<evidence type="ECO:0000256" key="5">
    <source>
        <dbReference type="ARBA" id="ARBA00022692"/>
    </source>
</evidence>
<evidence type="ECO:0000256" key="3">
    <source>
        <dbReference type="ARBA" id="ARBA00012413"/>
    </source>
</evidence>
<keyword evidence="10" id="KW-0756">Sterol biosynthesis</keyword>
<evidence type="ECO:0000256" key="7">
    <source>
        <dbReference type="ARBA" id="ARBA00022955"/>
    </source>
</evidence>
<evidence type="ECO:0000256" key="13">
    <source>
        <dbReference type="ARBA" id="ARBA00023166"/>
    </source>
</evidence>
<evidence type="ECO:0000256" key="16">
    <source>
        <dbReference type="ARBA" id="ARBA00060638"/>
    </source>
</evidence>
<evidence type="ECO:0000256" key="9">
    <source>
        <dbReference type="ARBA" id="ARBA00023002"/>
    </source>
</evidence>
<dbReference type="AlphaFoldDB" id="A0A067M2E1"/>
<dbReference type="Gene3D" id="1.20.120.1630">
    <property type="match status" value="1"/>
</dbReference>
<dbReference type="OrthoDB" id="10262235at2759"/>
<dbReference type="STRING" id="930990.A0A067M2E1"/>
<evidence type="ECO:0000256" key="4">
    <source>
        <dbReference type="ARBA" id="ARBA00022516"/>
    </source>
</evidence>
<evidence type="ECO:0000256" key="14">
    <source>
        <dbReference type="ARBA" id="ARBA00023221"/>
    </source>
</evidence>
<keyword evidence="12 20" id="KW-0472">Membrane</keyword>
<feature type="transmembrane region" description="Helical" evidence="20">
    <location>
        <begin position="111"/>
        <end position="130"/>
    </location>
</feature>
<feature type="transmembrane region" description="Helical" evidence="20">
    <location>
        <begin position="142"/>
        <end position="164"/>
    </location>
</feature>